<name>A0A699KRP8_TANCI</name>
<feature type="non-terminal residue" evidence="1">
    <location>
        <position position="1"/>
    </location>
</feature>
<feature type="non-terminal residue" evidence="1">
    <location>
        <position position="205"/>
    </location>
</feature>
<accession>A0A699KRP8</accession>
<comment type="caution">
    <text evidence="1">The sequence shown here is derived from an EMBL/GenBank/DDBJ whole genome shotgun (WGS) entry which is preliminary data.</text>
</comment>
<protein>
    <recommendedName>
        <fullName evidence="2">Reverse transcriptase domain-containing protein</fullName>
    </recommendedName>
</protein>
<gene>
    <name evidence="1" type="ORF">Tci_675055</name>
</gene>
<organism evidence="1">
    <name type="scientific">Tanacetum cinerariifolium</name>
    <name type="common">Dalmatian daisy</name>
    <name type="synonym">Chrysanthemum cinerariifolium</name>
    <dbReference type="NCBI Taxonomy" id="118510"/>
    <lineage>
        <taxon>Eukaryota</taxon>
        <taxon>Viridiplantae</taxon>
        <taxon>Streptophyta</taxon>
        <taxon>Embryophyta</taxon>
        <taxon>Tracheophyta</taxon>
        <taxon>Spermatophyta</taxon>
        <taxon>Magnoliopsida</taxon>
        <taxon>eudicotyledons</taxon>
        <taxon>Gunneridae</taxon>
        <taxon>Pentapetalae</taxon>
        <taxon>asterids</taxon>
        <taxon>campanulids</taxon>
        <taxon>Asterales</taxon>
        <taxon>Asteraceae</taxon>
        <taxon>Asteroideae</taxon>
        <taxon>Anthemideae</taxon>
        <taxon>Anthemidinae</taxon>
        <taxon>Tanacetum</taxon>
    </lineage>
</organism>
<sequence length="205" mass="24015">ISYPLDYDDTRVCDIESDIREIEFLLFQGEDSDFKDSINQFVLTHCNDLFVDLTPEMFTNEQPPDYSFPPRFDVYPDDFLEIESDATFDDDSFDSEGEKIKEAELLIDLLDLPCDILSEYDSFNSLDFSRDDVLFSPDNEDKFSYASWLSEDFDPPFYELLVFKEVPNSLRLLPFSSENEKKVFKPGIYTFKKFHCCFLSELSDP</sequence>
<evidence type="ECO:0000313" key="1">
    <source>
        <dbReference type="EMBL" id="GFB03084.1"/>
    </source>
</evidence>
<dbReference type="AlphaFoldDB" id="A0A699KRP8"/>
<dbReference type="EMBL" id="BKCJ010537239">
    <property type="protein sequence ID" value="GFB03084.1"/>
    <property type="molecule type" value="Genomic_DNA"/>
</dbReference>
<proteinExistence type="predicted"/>
<evidence type="ECO:0008006" key="2">
    <source>
        <dbReference type="Google" id="ProtNLM"/>
    </source>
</evidence>
<reference evidence="1" key="1">
    <citation type="journal article" date="2019" name="Sci. Rep.">
        <title>Draft genome of Tanacetum cinerariifolium, the natural source of mosquito coil.</title>
        <authorList>
            <person name="Yamashiro T."/>
            <person name="Shiraishi A."/>
            <person name="Satake H."/>
            <person name="Nakayama K."/>
        </authorList>
    </citation>
    <scope>NUCLEOTIDE SEQUENCE</scope>
</reference>